<comment type="caution">
    <text evidence="8">The sequence shown here is derived from an EMBL/GenBank/DDBJ whole genome shotgun (WGS) entry which is preliminary data.</text>
</comment>
<dbReference type="PANTHER" id="PTHR10598">
    <property type="entry name" value="SET1/ASH2 HISTONE METHYLTRANSFERASE COMPLEX SUBUNIT ASH2"/>
    <property type="match status" value="1"/>
</dbReference>
<dbReference type="Proteomes" id="UP000616769">
    <property type="component" value="Unassembled WGS sequence"/>
</dbReference>
<organism evidence="8 9">
    <name type="scientific">Sarcoptes scabiei</name>
    <name type="common">Itch mite</name>
    <name type="synonym">Acarus scabiei</name>
    <dbReference type="NCBI Taxonomy" id="52283"/>
    <lineage>
        <taxon>Eukaryota</taxon>
        <taxon>Metazoa</taxon>
        <taxon>Ecdysozoa</taxon>
        <taxon>Arthropoda</taxon>
        <taxon>Chelicerata</taxon>
        <taxon>Arachnida</taxon>
        <taxon>Acari</taxon>
        <taxon>Acariformes</taxon>
        <taxon>Sarcoptiformes</taxon>
        <taxon>Astigmata</taxon>
        <taxon>Psoroptidia</taxon>
        <taxon>Sarcoptoidea</taxon>
        <taxon>Sarcoptidae</taxon>
        <taxon>Sarcoptinae</taxon>
        <taxon>Sarcoptes</taxon>
    </lineage>
</organism>
<dbReference type="GO" id="GO:0000976">
    <property type="term" value="F:transcription cis-regulatory region binding"/>
    <property type="evidence" value="ECO:0007669"/>
    <property type="project" value="TreeGrafter"/>
</dbReference>
<name>A0A132A8V5_SARSC</name>
<dbReference type="InterPro" id="IPR043136">
    <property type="entry name" value="B30.2/SPRY_sf"/>
</dbReference>
<dbReference type="GO" id="GO:0008270">
    <property type="term" value="F:zinc ion binding"/>
    <property type="evidence" value="ECO:0007669"/>
    <property type="project" value="UniProtKB-KW"/>
</dbReference>
<dbReference type="InterPro" id="IPR011011">
    <property type="entry name" value="Znf_FYVE_PHD"/>
</dbReference>
<gene>
    <name evidence="8" type="ORF">QR98_0055270</name>
</gene>
<protein>
    <submittedName>
        <fullName evidence="8">PSPRY domain containing protein</fullName>
    </submittedName>
</protein>
<dbReference type="PROSITE" id="PS01359">
    <property type="entry name" value="ZF_PHD_1"/>
    <property type="match status" value="1"/>
</dbReference>
<dbReference type="AlphaFoldDB" id="A0A132A8V5"/>
<evidence type="ECO:0000256" key="4">
    <source>
        <dbReference type="ARBA" id="ARBA00022833"/>
    </source>
</evidence>
<dbReference type="EMBL" id="JXLN01011267">
    <property type="protein sequence ID" value="KPM07045.1"/>
    <property type="molecule type" value="Genomic_DNA"/>
</dbReference>
<dbReference type="SMART" id="SM00249">
    <property type="entry name" value="PHD"/>
    <property type="match status" value="1"/>
</dbReference>
<keyword evidence="2" id="KW-0479">Metal-binding</keyword>
<evidence type="ECO:0000313" key="8">
    <source>
        <dbReference type="EMBL" id="KPM07045.1"/>
    </source>
</evidence>
<dbReference type="Gene3D" id="3.90.980.20">
    <property type="match status" value="1"/>
</dbReference>
<proteinExistence type="predicted"/>
<dbReference type="InterPro" id="IPR013320">
    <property type="entry name" value="ConA-like_dom_sf"/>
</dbReference>
<dbReference type="InterPro" id="IPR019786">
    <property type="entry name" value="Zinc_finger_PHD-type_CS"/>
</dbReference>
<reference evidence="8 9" key="1">
    <citation type="journal article" date="2015" name="Parasit. Vectors">
        <title>Draft genome of the scabies mite.</title>
        <authorList>
            <person name="Rider S.D.Jr."/>
            <person name="Morgan M.S."/>
            <person name="Arlian L.G."/>
        </authorList>
    </citation>
    <scope>NUCLEOTIDE SEQUENCE [LARGE SCALE GENOMIC DNA]</scope>
    <source>
        <strain evidence="8">Arlian Lab</strain>
    </source>
</reference>
<dbReference type="Gene3D" id="2.60.120.920">
    <property type="match status" value="2"/>
</dbReference>
<evidence type="ECO:0000313" key="9">
    <source>
        <dbReference type="Proteomes" id="UP000616769"/>
    </source>
</evidence>
<feature type="domain" description="SPRY" evidence="7">
    <location>
        <begin position="342"/>
        <end position="431"/>
    </location>
</feature>
<dbReference type="InterPro" id="IPR053835">
    <property type="entry name" value="ASH2L-like_WH"/>
</dbReference>
<dbReference type="InterPro" id="IPR049455">
    <property type="entry name" value="ASH2-like_PHD"/>
</dbReference>
<dbReference type="SUPFAM" id="SSF57903">
    <property type="entry name" value="FYVE/PHD zinc finger"/>
    <property type="match status" value="1"/>
</dbReference>
<evidence type="ECO:0000256" key="2">
    <source>
        <dbReference type="ARBA" id="ARBA00022723"/>
    </source>
</evidence>
<accession>A0A132A8V5</accession>
<dbReference type="SMART" id="SM00449">
    <property type="entry name" value="SPRY"/>
    <property type="match status" value="1"/>
</dbReference>
<evidence type="ECO:0000256" key="5">
    <source>
        <dbReference type="ARBA" id="ARBA00023242"/>
    </source>
</evidence>
<dbReference type="VEuPathDB" id="VectorBase:SSCA005158"/>
<evidence type="ECO:0000256" key="1">
    <source>
        <dbReference type="ARBA" id="ARBA00004123"/>
    </source>
</evidence>
<dbReference type="SUPFAM" id="SSF49899">
    <property type="entry name" value="Concanavalin A-like lectins/glucanases"/>
    <property type="match status" value="1"/>
</dbReference>
<dbReference type="GO" id="GO:0048188">
    <property type="term" value="C:Set1C/COMPASS complex"/>
    <property type="evidence" value="ECO:0007669"/>
    <property type="project" value="InterPro"/>
</dbReference>
<evidence type="ECO:0000259" key="6">
    <source>
        <dbReference type="SMART" id="SM00249"/>
    </source>
</evidence>
<dbReference type="InterPro" id="IPR037353">
    <property type="entry name" value="ASH2"/>
</dbReference>
<comment type="subcellular location">
    <subcellularLocation>
        <location evidence="1">Nucleus</location>
    </subcellularLocation>
</comment>
<dbReference type="CDD" id="cd12872">
    <property type="entry name" value="SPRY_Ash2"/>
    <property type="match status" value="1"/>
</dbReference>
<sequence length="475" mass="54340">MDTINGNNNSIKNNDNGLLHKLYLLRAQAHSLPKEISNCYCGNPRKFESIELLCHKCKKWFHEQCISVSLGRMLPYMTTYIFTCKICNLPSKSESLKRVQANFSQICQTTIANLMLQYSNEKRIAFSKDKEIIPFIDANWDILSNKQRPLKNTWHGSVLKVMLKETETFVNGSGDSDDILFALRVRDLSKIAPNYESQKFKELNGGNNLNSSSRSLRGLRKRTNQNDNNADSAHSNKKLRSEFCAPKLPATGYPTDFPVIKEDYRYILAEPDENAPFKKEFQESQEFNSKTIPSWLGRKFMPTFIGVSINDRARCLKISEDRKTITGDKGYSSFRTTHAVSTGVWYYEVQINEAPPTSATRIGWAQDLAQLNAPIGYDKFGYSWRSRKGTVFHSSIVKIGTAFENIYGGYYYPAAGLYKEISITLNFGPDFTYPPNDEFKDIYRPICERVLDALMEQTLSDLVYLVENEDKLNLE</sequence>
<dbReference type="Pfam" id="PF21257">
    <property type="entry name" value="PHD_ash2p_like"/>
    <property type="match status" value="1"/>
</dbReference>
<dbReference type="InterPro" id="IPR001965">
    <property type="entry name" value="Znf_PHD"/>
</dbReference>
<evidence type="ECO:0000259" key="7">
    <source>
        <dbReference type="SMART" id="SM00449"/>
    </source>
</evidence>
<dbReference type="PANTHER" id="PTHR10598:SF0">
    <property type="entry name" value="SET1_ASH2 HISTONE METHYLTRANSFERASE COMPLEX SUBUNIT ASH2"/>
    <property type="match status" value="1"/>
</dbReference>
<dbReference type="OrthoDB" id="10266026at2759"/>
<dbReference type="InterPro" id="IPR003877">
    <property type="entry name" value="SPRY_dom"/>
</dbReference>
<keyword evidence="4" id="KW-0862">Zinc</keyword>
<evidence type="ECO:0000256" key="3">
    <source>
        <dbReference type="ARBA" id="ARBA00022771"/>
    </source>
</evidence>
<feature type="domain" description="Zinc finger PHD-type" evidence="6">
    <location>
        <begin position="38"/>
        <end position="88"/>
    </location>
</feature>
<keyword evidence="3" id="KW-0863">Zinc-finger</keyword>
<keyword evidence="5" id="KW-0539">Nucleus</keyword>
<dbReference type="Pfam" id="PF21198">
    <property type="entry name" value="ASH2L-like_WH"/>
    <property type="match status" value="1"/>
</dbReference>